<keyword evidence="1" id="KW-0472">Membrane</keyword>
<keyword evidence="1" id="KW-1133">Transmembrane helix</keyword>
<dbReference type="STRING" id="1236989.JCM15548_13291"/>
<feature type="transmembrane region" description="Helical" evidence="1">
    <location>
        <begin position="21"/>
        <end position="42"/>
    </location>
</feature>
<protein>
    <submittedName>
        <fullName evidence="2">Uncharacterized protein</fullName>
    </submittedName>
</protein>
<name>A0A0E9M0R7_9BACT</name>
<keyword evidence="1" id="KW-0812">Transmembrane</keyword>
<dbReference type="Proteomes" id="UP000032900">
    <property type="component" value="Unassembled WGS sequence"/>
</dbReference>
<reference evidence="2 3" key="1">
    <citation type="journal article" date="2015" name="Microbes Environ.">
        <title>Distribution and evolution of nitrogen fixation genes in the phylum bacteroidetes.</title>
        <authorList>
            <person name="Inoue J."/>
            <person name="Oshima K."/>
            <person name="Suda W."/>
            <person name="Sakamoto M."/>
            <person name="Iino T."/>
            <person name="Noda S."/>
            <person name="Hongoh Y."/>
            <person name="Hattori M."/>
            <person name="Ohkuma M."/>
        </authorList>
    </citation>
    <scope>NUCLEOTIDE SEQUENCE [LARGE SCALE GENOMIC DNA]</scope>
    <source>
        <strain evidence="2">JCM 15548</strain>
    </source>
</reference>
<sequence length="74" mass="8499">MQIKVIALPQKTSLTRYPEKSIIRGLVMMIPILNIIDIWYFLTKGYRLADKWAETTVVRHVKDDDSEGMDGSST</sequence>
<evidence type="ECO:0000313" key="3">
    <source>
        <dbReference type="Proteomes" id="UP000032900"/>
    </source>
</evidence>
<evidence type="ECO:0000313" key="2">
    <source>
        <dbReference type="EMBL" id="GAO30966.1"/>
    </source>
</evidence>
<dbReference type="EMBL" id="BAZW01000034">
    <property type="protein sequence ID" value="GAO30966.1"/>
    <property type="molecule type" value="Genomic_DNA"/>
</dbReference>
<proteinExistence type="predicted"/>
<comment type="caution">
    <text evidence="2">The sequence shown here is derived from an EMBL/GenBank/DDBJ whole genome shotgun (WGS) entry which is preliminary data.</text>
</comment>
<accession>A0A0E9M0R7</accession>
<evidence type="ECO:0000256" key="1">
    <source>
        <dbReference type="SAM" id="Phobius"/>
    </source>
</evidence>
<gene>
    <name evidence="2" type="ORF">JCM15548_13291</name>
</gene>
<dbReference type="AlphaFoldDB" id="A0A0E9M0R7"/>
<keyword evidence="3" id="KW-1185">Reference proteome</keyword>
<organism evidence="2 3">
    <name type="scientific">Geofilum rubicundum JCM 15548</name>
    <dbReference type="NCBI Taxonomy" id="1236989"/>
    <lineage>
        <taxon>Bacteria</taxon>
        <taxon>Pseudomonadati</taxon>
        <taxon>Bacteroidota</taxon>
        <taxon>Bacteroidia</taxon>
        <taxon>Marinilabiliales</taxon>
        <taxon>Marinilabiliaceae</taxon>
        <taxon>Geofilum</taxon>
    </lineage>
</organism>